<sequence length="74" mass="8441">MSDHYSLEVCTRKPELFVCPSNSNPKILCIIQKISLQENQQSTAAHLMFNDVHNTLQYSQWAKFLGIMAHGVMC</sequence>
<comment type="caution">
    <text evidence="1">The sequence shown here is derived from an EMBL/GenBank/DDBJ whole genome shotgun (WGS) entry which is preliminary data.</text>
</comment>
<evidence type="ECO:0000313" key="1">
    <source>
        <dbReference type="EMBL" id="KAF5176589.1"/>
    </source>
</evidence>
<gene>
    <name evidence="1" type="ORF">FRX31_033821</name>
</gene>
<keyword evidence="2" id="KW-1185">Reference proteome</keyword>
<dbReference type="AlphaFoldDB" id="A0A7J6UVL7"/>
<dbReference type="Proteomes" id="UP000554482">
    <property type="component" value="Unassembled WGS sequence"/>
</dbReference>
<reference evidence="1 2" key="1">
    <citation type="submission" date="2020-06" db="EMBL/GenBank/DDBJ databases">
        <title>Transcriptomic and genomic resources for Thalictrum thalictroides and T. hernandezii: Facilitating candidate gene discovery in an emerging model plant lineage.</title>
        <authorList>
            <person name="Arias T."/>
            <person name="Riano-Pachon D.M."/>
            <person name="Di Stilio V.S."/>
        </authorList>
    </citation>
    <scope>NUCLEOTIDE SEQUENCE [LARGE SCALE GENOMIC DNA]</scope>
    <source>
        <strain evidence="2">cv. WT478/WT964</strain>
        <tissue evidence="1">Leaves</tissue>
    </source>
</reference>
<proteinExistence type="predicted"/>
<accession>A0A7J6UVL7</accession>
<name>A0A7J6UVL7_THATH</name>
<organism evidence="1 2">
    <name type="scientific">Thalictrum thalictroides</name>
    <name type="common">Rue-anemone</name>
    <name type="synonym">Anemone thalictroides</name>
    <dbReference type="NCBI Taxonomy" id="46969"/>
    <lineage>
        <taxon>Eukaryota</taxon>
        <taxon>Viridiplantae</taxon>
        <taxon>Streptophyta</taxon>
        <taxon>Embryophyta</taxon>
        <taxon>Tracheophyta</taxon>
        <taxon>Spermatophyta</taxon>
        <taxon>Magnoliopsida</taxon>
        <taxon>Ranunculales</taxon>
        <taxon>Ranunculaceae</taxon>
        <taxon>Thalictroideae</taxon>
        <taxon>Thalictrum</taxon>
    </lineage>
</organism>
<protein>
    <submittedName>
        <fullName evidence="1">Uncharacterized protein</fullName>
    </submittedName>
</protein>
<evidence type="ECO:0000313" key="2">
    <source>
        <dbReference type="Proteomes" id="UP000554482"/>
    </source>
</evidence>
<dbReference type="EMBL" id="JABWDY010042542">
    <property type="protein sequence ID" value="KAF5176589.1"/>
    <property type="molecule type" value="Genomic_DNA"/>
</dbReference>